<feature type="compositionally biased region" description="Basic and acidic residues" evidence="7">
    <location>
        <begin position="46"/>
        <end position="65"/>
    </location>
</feature>
<evidence type="ECO:0000256" key="6">
    <source>
        <dbReference type="ARBA" id="ARBA00023242"/>
    </source>
</evidence>
<comment type="caution">
    <text evidence="9">The sequence shown here is derived from an EMBL/GenBank/DDBJ whole genome shotgun (WGS) entry which is preliminary data.</text>
</comment>
<dbReference type="InterPro" id="IPR036397">
    <property type="entry name" value="RNaseH_sf"/>
</dbReference>
<dbReference type="GO" id="GO:0004527">
    <property type="term" value="F:exonuclease activity"/>
    <property type="evidence" value="ECO:0007669"/>
    <property type="project" value="UniProtKB-KW"/>
</dbReference>
<accession>A0AA43QS94</accession>
<dbReference type="PANTHER" id="PTHR12801:SF115">
    <property type="entry name" value="FI18136P1-RELATED"/>
    <property type="match status" value="1"/>
</dbReference>
<name>A0AA43QS94_9LECA</name>
<gene>
    <name evidence="9" type="ORF">OHK93_002465</name>
</gene>
<evidence type="ECO:0000256" key="3">
    <source>
        <dbReference type="ARBA" id="ARBA00022722"/>
    </source>
</evidence>
<evidence type="ECO:0000256" key="1">
    <source>
        <dbReference type="ARBA" id="ARBA00004123"/>
    </source>
</evidence>
<keyword evidence="6" id="KW-0539">Nucleus</keyword>
<evidence type="ECO:0000313" key="9">
    <source>
        <dbReference type="EMBL" id="MDI1491257.1"/>
    </source>
</evidence>
<feature type="compositionally biased region" description="Low complexity" evidence="7">
    <location>
        <begin position="663"/>
        <end position="675"/>
    </location>
</feature>
<feature type="domain" description="Exonuclease" evidence="8">
    <location>
        <begin position="365"/>
        <end position="528"/>
    </location>
</feature>
<evidence type="ECO:0000313" key="10">
    <source>
        <dbReference type="Proteomes" id="UP001161017"/>
    </source>
</evidence>
<evidence type="ECO:0000256" key="2">
    <source>
        <dbReference type="ARBA" id="ARBA00006357"/>
    </source>
</evidence>
<protein>
    <recommendedName>
        <fullName evidence="8">Exonuclease domain-containing protein</fullName>
    </recommendedName>
</protein>
<keyword evidence="5" id="KW-0269">Exonuclease</keyword>
<keyword evidence="4" id="KW-0378">Hydrolase</keyword>
<comment type="similarity">
    <text evidence="2">Belongs to the REXO1/REXO3 family.</text>
</comment>
<dbReference type="FunFam" id="3.30.420.10:FF:000019">
    <property type="entry name" value="RNA exonuclease NEF-sp"/>
    <property type="match status" value="1"/>
</dbReference>
<dbReference type="PANTHER" id="PTHR12801">
    <property type="entry name" value="RNA EXONUCLEASE REXO1 / RECO3 FAMILY MEMBER-RELATED"/>
    <property type="match status" value="1"/>
</dbReference>
<feature type="region of interest" description="Disordered" evidence="7">
    <location>
        <begin position="1"/>
        <end position="84"/>
    </location>
</feature>
<feature type="region of interest" description="Disordered" evidence="7">
    <location>
        <begin position="252"/>
        <end position="288"/>
    </location>
</feature>
<evidence type="ECO:0000256" key="4">
    <source>
        <dbReference type="ARBA" id="ARBA00022801"/>
    </source>
</evidence>
<organism evidence="9 10">
    <name type="scientific">Ramalina farinacea</name>
    <dbReference type="NCBI Taxonomy" id="258253"/>
    <lineage>
        <taxon>Eukaryota</taxon>
        <taxon>Fungi</taxon>
        <taxon>Dikarya</taxon>
        <taxon>Ascomycota</taxon>
        <taxon>Pezizomycotina</taxon>
        <taxon>Lecanoromycetes</taxon>
        <taxon>OSLEUM clade</taxon>
        <taxon>Lecanoromycetidae</taxon>
        <taxon>Lecanorales</taxon>
        <taxon>Lecanorineae</taxon>
        <taxon>Ramalinaceae</taxon>
        <taxon>Ramalina</taxon>
    </lineage>
</organism>
<dbReference type="InterPro" id="IPR047021">
    <property type="entry name" value="REXO1/3/4-like"/>
</dbReference>
<dbReference type="AlphaFoldDB" id="A0AA43QS94"/>
<dbReference type="InterPro" id="IPR012337">
    <property type="entry name" value="RNaseH-like_sf"/>
</dbReference>
<keyword evidence="10" id="KW-1185">Reference proteome</keyword>
<sequence>MGSRNNKKRKRGRAHSRAHSEETDNNINAALAQLRGEPLPVLKRTLAKEEASPKKEQDDVEKGSDSGEWQTVKAKKQKKHDRKYPGLGYSELHRLHDYVKLHDLQNLLLYCIADAPGPQFVHVRHRNMVERAVVLFVPGLEKGMFDGSISLQEPPEDDDAKDKFASSPFDIFAKKESDVLRKFPHIVTNNARSNGRPMQARPKHPDEYMPLKLKSDNLADELKPLADIFDRMWPVRAPGDDRMKQVHSPLQAMLQSQIPRSREGKDMEKKDKGQKSSRNRPEIPNQRTSIVVSLARGDVLRDNEYVLHPASWAEAGLDSEQERARRLREKQTESDGWFDTDVSSLEAGMPPEDDIQKGSITAGRQLLSLDCEMCTVQGGSSALTRISLVDWAGNTVLDELVKPALPIIDYLTPYSGITRALLAPVTTTLRDIQERLLKSILTPYTILVGHSLDSDLTALQITHPFIIDTSILFPHPRGPPIKSSLKYLANKYLNREIQKGHGSTGHNSIEDALACLDLVKLKCEKGPKFGAQDGNLESIFKRMKRSINQIGGKEVFKGAIVDHGNAGDKNFGAMADVYIPCADDAEVVESIKRLVSADDNERDVPGGGTLQFTWARLRELEYARGWRDDSVATPLAPAPTPALEDAMDTPTSHDNITTSSAASQPNTPASTSNTSTQTALTNLISHITSIHASLPPCTLLMIYSGTGDPRPMARLQHQHDRFRRLYKKEGKKWDELAPEDRWTDYEEQALKFAVEKARGGCGLMCIK</sequence>
<evidence type="ECO:0000256" key="5">
    <source>
        <dbReference type="ARBA" id="ARBA00022839"/>
    </source>
</evidence>
<feature type="compositionally biased region" description="Basic residues" evidence="7">
    <location>
        <begin position="1"/>
        <end position="17"/>
    </location>
</feature>
<comment type="subcellular location">
    <subcellularLocation>
        <location evidence="1">Nucleus</location>
    </subcellularLocation>
</comment>
<dbReference type="EMBL" id="JAPUFD010000014">
    <property type="protein sequence ID" value="MDI1491257.1"/>
    <property type="molecule type" value="Genomic_DNA"/>
</dbReference>
<dbReference type="SUPFAM" id="SSF53098">
    <property type="entry name" value="Ribonuclease H-like"/>
    <property type="match status" value="1"/>
</dbReference>
<dbReference type="InterPro" id="IPR034922">
    <property type="entry name" value="REX1-like_exo"/>
</dbReference>
<dbReference type="Gene3D" id="3.30.420.10">
    <property type="entry name" value="Ribonuclease H-like superfamily/Ribonuclease H"/>
    <property type="match status" value="1"/>
</dbReference>
<dbReference type="GO" id="GO:0005634">
    <property type="term" value="C:nucleus"/>
    <property type="evidence" value="ECO:0007669"/>
    <property type="project" value="UniProtKB-SubCell"/>
</dbReference>
<evidence type="ECO:0000259" key="8">
    <source>
        <dbReference type="SMART" id="SM00479"/>
    </source>
</evidence>
<feature type="region of interest" description="Disordered" evidence="7">
    <location>
        <begin position="631"/>
        <end position="675"/>
    </location>
</feature>
<evidence type="ECO:0000256" key="7">
    <source>
        <dbReference type="SAM" id="MobiDB-lite"/>
    </source>
</evidence>
<reference evidence="9" key="1">
    <citation type="journal article" date="2023" name="Genome Biol. Evol.">
        <title>First Whole Genome Sequence and Flow Cytometry Genome Size Data for the Lichen-Forming Fungus Ramalina farinacea (Ascomycota).</title>
        <authorList>
            <person name="Llewellyn T."/>
            <person name="Mian S."/>
            <person name="Hill R."/>
            <person name="Leitch I.J."/>
            <person name="Gaya E."/>
        </authorList>
    </citation>
    <scope>NUCLEOTIDE SEQUENCE</scope>
    <source>
        <strain evidence="9">LIQ254RAFAR</strain>
    </source>
</reference>
<keyword evidence="3" id="KW-0540">Nuclease</keyword>
<feature type="compositionally biased region" description="Basic residues" evidence="7">
    <location>
        <begin position="73"/>
        <end position="82"/>
    </location>
</feature>
<dbReference type="SMART" id="SM00479">
    <property type="entry name" value="EXOIII"/>
    <property type="match status" value="1"/>
</dbReference>
<feature type="compositionally biased region" description="Polar residues" evidence="7">
    <location>
        <begin position="649"/>
        <end position="662"/>
    </location>
</feature>
<dbReference type="InterPro" id="IPR013520">
    <property type="entry name" value="Ribonucl_H"/>
</dbReference>
<dbReference type="GO" id="GO:0003676">
    <property type="term" value="F:nucleic acid binding"/>
    <property type="evidence" value="ECO:0007669"/>
    <property type="project" value="InterPro"/>
</dbReference>
<proteinExistence type="inferred from homology"/>
<dbReference type="Proteomes" id="UP001161017">
    <property type="component" value="Unassembled WGS sequence"/>
</dbReference>
<feature type="compositionally biased region" description="Basic and acidic residues" evidence="7">
    <location>
        <begin position="260"/>
        <end position="274"/>
    </location>
</feature>
<dbReference type="CDD" id="cd06145">
    <property type="entry name" value="REX1_like"/>
    <property type="match status" value="1"/>
</dbReference>